<reference evidence="2 3" key="1">
    <citation type="submission" date="2019-07" db="EMBL/GenBank/DDBJ databases">
        <title>Lentzea xizangensis sp. nov., isolated from Qinghai-Tibetan Plateau Soils.</title>
        <authorList>
            <person name="Huang J."/>
        </authorList>
    </citation>
    <scope>NUCLEOTIDE SEQUENCE [LARGE SCALE GENOMIC DNA]</scope>
    <source>
        <strain evidence="2 3">FXJ1.1311</strain>
    </source>
</reference>
<dbReference type="RefSeq" id="WP_146349695.1">
    <property type="nucleotide sequence ID" value="NZ_VOBR01000003.1"/>
</dbReference>
<accession>A0A563F1P5</accession>
<comment type="caution">
    <text evidence="2">The sequence shown here is derived from an EMBL/GenBank/DDBJ whole genome shotgun (WGS) entry which is preliminary data.</text>
</comment>
<feature type="domain" description="Band 7" evidence="1">
    <location>
        <begin position="24"/>
        <end position="199"/>
    </location>
</feature>
<dbReference type="InterPro" id="IPR036013">
    <property type="entry name" value="Band_7/SPFH_dom_sf"/>
</dbReference>
<proteinExistence type="predicted"/>
<dbReference type="InterPro" id="IPR001107">
    <property type="entry name" value="Band_7"/>
</dbReference>
<sequence>MADISGYPGLRHLRGAPTVHVRHVRNGKVVHEGTGLSFWFRPRTAVLSEIPVDDRELPMLFHARTKDFQDVTVQLTVTYRFTDPDTAAARIDFSIDPDEGDWRGDPLNQVAGLLTESTQQHALQLLTKTTLETALIDGVETVKQTVTAGMAGDPRFEETGLRVIDVRVVAIRPDADMEKALQTTVREKVQQDADKATYERRAMAVERERSISENELQNQIELARREEQLVVQRGANALKTAQDNANAARIAHDAKAEGIRKLAEAEAAGEAARLDAYRDLPEKVLFGLAAQEFAKNVPDISSITITPDVVTSLVNKLTS</sequence>
<dbReference type="Gene3D" id="3.30.479.30">
    <property type="entry name" value="Band 7 domain"/>
    <property type="match status" value="1"/>
</dbReference>
<dbReference type="Proteomes" id="UP000316639">
    <property type="component" value="Unassembled WGS sequence"/>
</dbReference>
<protein>
    <recommendedName>
        <fullName evidence="1">Band 7 domain-containing protein</fullName>
    </recommendedName>
</protein>
<dbReference type="Pfam" id="PF01145">
    <property type="entry name" value="Band_7"/>
    <property type="match status" value="1"/>
</dbReference>
<name>A0A563F1P5_9PSEU</name>
<evidence type="ECO:0000259" key="1">
    <source>
        <dbReference type="Pfam" id="PF01145"/>
    </source>
</evidence>
<dbReference type="SUPFAM" id="SSF117892">
    <property type="entry name" value="Band 7/SPFH domain"/>
    <property type="match status" value="1"/>
</dbReference>
<gene>
    <name evidence="2" type="ORF">FKR81_04755</name>
</gene>
<dbReference type="AlphaFoldDB" id="A0A563F1P5"/>
<dbReference type="OrthoDB" id="3469168at2"/>
<evidence type="ECO:0000313" key="2">
    <source>
        <dbReference type="EMBL" id="TWP53284.1"/>
    </source>
</evidence>
<dbReference type="EMBL" id="VOBR01000003">
    <property type="protein sequence ID" value="TWP53284.1"/>
    <property type="molecule type" value="Genomic_DNA"/>
</dbReference>
<evidence type="ECO:0000313" key="3">
    <source>
        <dbReference type="Proteomes" id="UP000316639"/>
    </source>
</evidence>
<keyword evidence="3" id="KW-1185">Reference proteome</keyword>
<organism evidence="2 3">
    <name type="scientific">Lentzea tibetensis</name>
    <dbReference type="NCBI Taxonomy" id="2591470"/>
    <lineage>
        <taxon>Bacteria</taxon>
        <taxon>Bacillati</taxon>
        <taxon>Actinomycetota</taxon>
        <taxon>Actinomycetes</taxon>
        <taxon>Pseudonocardiales</taxon>
        <taxon>Pseudonocardiaceae</taxon>
        <taxon>Lentzea</taxon>
    </lineage>
</organism>